<dbReference type="AlphaFoldDB" id="A0A4Z2FYS2"/>
<evidence type="ECO:0000313" key="2">
    <source>
        <dbReference type="Proteomes" id="UP000314294"/>
    </source>
</evidence>
<accession>A0A4Z2FYS2</accession>
<sequence length="157" mass="17198">MPALSLTWYVFLSNCSVGSSSVSLMKTRARVFPPSSAYAGMLSSTWKLSAPSNTWSSLMTTVHTLVSSRSSNCTWGGGGQRHVQEPSDCFVFFLKLSSVTKCVYLFPSKSCWPGREPTLLVEVAPPCSVRQSTIAYWLRLPVRFTVTATVPAFSLTL</sequence>
<name>A0A4Z2FYS2_9TELE</name>
<evidence type="ECO:0000313" key="1">
    <source>
        <dbReference type="EMBL" id="TNN46458.1"/>
    </source>
</evidence>
<keyword evidence="2" id="KW-1185">Reference proteome</keyword>
<gene>
    <name evidence="1" type="ORF">EYF80_043375</name>
</gene>
<organism evidence="1 2">
    <name type="scientific">Liparis tanakae</name>
    <name type="common">Tanaka's snailfish</name>
    <dbReference type="NCBI Taxonomy" id="230148"/>
    <lineage>
        <taxon>Eukaryota</taxon>
        <taxon>Metazoa</taxon>
        <taxon>Chordata</taxon>
        <taxon>Craniata</taxon>
        <taxon>Vertebrata</taxon>
        <taxon>Euteleostomi</taxon>
        <taxon>Actinopterygii</taxon>
        <taxon>Neopterygii</taxon>
        <taxon>Teleostei</taxon>
        <taxon>Neoteleostei</taxon>
        <taxon>Acanthomorphata</taxon>
        <taxon>Eupercaria</taxon>
        <taxon>Perciformes</taxon>
        <taxon>Cottioidei</taxon>
        <taxon>Cottales</taxon>
        <taxon>Liparidae</taxon>
        <taxon>Liparis</taxon>
    </lineage>
</organism>
<reference evidence="1 2" key="1">
    <citation type="submission" date="2019-03" db="EMBL/GenBank/DDBJ databases">
        <title>First draft genome of Liparis tanakae, snailfish: a comprehensive survey of snailfish specific genes.</title>
        <authorList>
            <person name="Kim W."/>
            <person name="Song I."/>
            <person name="Jeong J.-H."/>
            <person name="Kim D."/>
            <person name="Kim S."/>
            <person name="Ryu S."/>
            <person name="Song J.Y."/>
            <person name="Lee S.K."/>
        </authorList>
    </citation>
    <scope>NUCLEOTIDE SEQUENCE [LARGE SCALE GENOMIC DNA]</scope>
    <source>
        <tissue evidence="1">Muscle</tissue>
    </source>
</reference>
<dbReference type="EMBL" id="SRLO01000788">
    <property type="protein sequence ID" value="TNN46458.1"/>
    <property type="molecule type" value="Genomic_DNA"/>
</dbReference>
<protein>
    <submittedName>
        <fullName evidence="1">Uncharacterized protein</fullName>
    </submittedName>
</protein>
<proteinExistence type="predicted"/>
<comment type="caution">
    <text evidence="1">The sequence shown here is derived from an EMBL/GenBank/DDBJ whole genome shotgun (WGS) entry which is preliminary data.</text>
</comment>
<dbReference type="Proteomes" id="UP000314294">
    <property type="component" value="Unassembled WGS sequence"/>
</dbReference>